<dbReference type="GO" id="GO:0030691">
    <property type="term" value="C:Noc2p-Noc3p complex"/>
    <property type="evidence" value="ECO:0007669"/>
    <property type="project" value="TreeGrafter"/>
</dbReference>
<comment type="subcellular location">
    <subcellularLocation>
        <location evidence="1">Nucleus</location>
    </subcellularLocation>
</comment>
<feature type="compositionally biased region" description="Basic and acidic residues" evidence="4">
    <location>
        <begin position="25"/>
        <end position="42"/>
    </location>
</feature>
<feature type="compositionally biased region" description="Acidic residues" evidence="4">
    <location>
        <begin position="169"/>
        <end position="200"/>
    </location>
</feature>
<dbReference type="GO" id="GO:0042273">
    <property type="term" value="P:ribosomal large subunit biogenesis"/>
    <property type="evidence" value="ECO:0007669"/>
    <property type="project" value="TreeGrafter"/>
</dbReference>
<proteinExistence type="inferred from homology"/>
<evidence type="ECO:0000256" key="3">
    <source>
        <dbReference type="ARBA" id="ARBA00023242"/>
    </source>
</evidence>
<dbReference type="GO" id="GO:0005730">
    <property type="term" value="C:nucleolus"/>
    <property type="evidence" value="ECO:0007669"/>
    <property type="project" value="TreeGrafter"/>
</dbReference>
<dbReference type="PANTHER" id="PTHR12687">
    <property type="entry name" value="NUCLEOLAR COMPLEX 2 AND RAD4-RELATED"/>
    <property type="match status" value="1"/>
</dbReference>
<keyword evidence="3" id="KW-0539">Nucleus</keyword>
<feature type="region of interest" description="Disordered" evidence="4">
    <location>
        <begin position="1"/>
        <end position="203"/>
    </location>
</feature>
<comment type="similarity">
    <text evidence="2">Belongs to the NOC2 family.</text>
</comment>
<keyword evidence="6" id="KW-1185">Reference proteome</keyword>
<feature type="compositionally biased region" description="Acidic residues" evidence="4">
    <location>
        <begin position="110"/>
        <end position="129"/>
    </location>
</feature>
<dbReference type="AlphaFoldDB" id="A0A0C9MG73"/>
<evidence type="ECO:0000256" key="4">
    <source>
        <dbReference type="SAM" id="MobiDB-lite"/>
    </source>
</evidence>
<dbReference type="OrthoDB" id="10266662at2759"/>
<protein>
    <submittedName>
        <fullName evidence="5">Noc2-domain-containing protein</fullName>
    </submittedName>
</protein>
<feature type="compositionally biased region" description="Basic and acidic residues" evidence="4">
    <location>
        <begin position="130"/>
        <end position="162"/>
    </location>
</feature>
<feature type="compositionally biased region" description="Basic residues" evidence="4">
    <location>
        <begin position="7"/>
        <end position="24"/>
    </location>
</feature>
<accession>A0A0C9MG73</accession>
<dbReference type="STRING" id="91626.A0A0C9MG73"/>
<sequence>MAPAVQKKTKKTSTMKKPSNKKVQKIVEKLVEKRSKKVDAQKKAAAKQLSESEPEDEVMEDAADSDEEDDVFKKLQRVMDEDSENSDEEKSVAEDSDSDIPSDFEKEMAVDEDDNAEEDDEEEEDEENEEKLQQDIEQHKKDMEALKERDPEFYNFLQKEDDGLLGFGESDEEDEPEQAGAFDDEDADEGAYSDMEEPEEQNEKEAAVHVLKKAELNEWIEAVKTHKDFKAFKKLLSAFKTAARMSEEDDNVTFAYKIEDPTVFSKVITTTLRLAPAVFAHHLKPKKENGSPLTSGRWSFFKSYVRSYLNNLLHLLRNLTDADMLRLTIREAEKCTNLYVCFDRLAKEYLKTLLNAWSNLGSTDIVRVQAFLSIKSLSTMPVPVSKDTNSQGYLDLCLKNVYLTFVKNCKNTNLHTLPVINLMRNLAVQLYGINPVLSYQQGFVYIRQLAIHLRQAMKVRSTKNHNMVYNWQYIHCIDFWSDVLNAYAGNMVDEEGDIVESPLKALVYPLTQVAVGVIQLIPTAQFYPLRFHVLRSLNSLIHNTHVFVPLATYVLEVLEGTVAMEKAKQSNTGLPTDWDLVLKVNKKSIHGRMYQDEVLDQCAKALKNYYKEYSYHISFPEMVDADIIAIKRFVKQSKSIKGKDKLAKLAKDLEAKAKFVRQQRSKIGFSPENEAEIEKFNSDLKAKMT</sequence>
<dbReference type="InterPro" id="IPR005343">
    <property type="entry name" value="Noc2"/>
</dbReference>
<feature type="compositionally biased region" description="Basic and acidic residues" evidence="4">
    <location>
        <begin position="71"/>
        <end position="80"/>
    </location>
</feature>
<dbReference type="GO" id="GO:0030690">
    <property type="term" value="C:Noc1p-Noc2p complex"/>
    <property type="evidence" value="ECO:0007669"/>
    <property type="project" value="TreeGrafter"/>
</dbReference>
<evidence type="ECO:0000313" key="6">
    <source>
        <dbReference type="Proteomes" id="UP000053815"/>
    </source>
</evidence>
<gene>
    <name evidence="5" type="ORF">MAM1_0017c01557</name>
</gene>
<dbReference type="EMBL" id="DF836306">
    <property type="protein sequence ID" value="GAN02117.1"/>
    <property type="molecule type" value="Genomic_DNA"/>
</dbReference>
<reference evidence="5" key="1">
    <citation type="submission" date="2014-09" db="EMBL/GenBank/DDBJ databases">
        <title>Draft genome sequence of an oleaginous Mucoromycotina fungus Mucor ambiguus NBRC6742.</title>
        <authorList>
            <person name="Takeda I."/>
            <person name="Yamane N."/>
            <person name="Morita T."/>
            <person name="Tamano K."/>
            <person name="Machida M."/>
            <person name="Baker S."/>
            <person name="Koike H."/>
        </authorList>
    </citation>
    <scope>NUCLEOTIDE SEQUENCE</scope>
    <source>
        <strain evidence="5">NBRC 6742</strain>
    </source>
</reference>
<dbReference type="Proteomes" id="UP000053815">
    <property type="component" value="Unassembled WGS sequence"/>
</dbReference>
<organism evidence="5">
    <name type="scientific">Mucor ambiguus</name>
    <dbReference type="NCBI Taxonomy" id="91626"/>
    <lineage>
        <taxon>Eukaryota</taxon>
        <taxon>Fungi</taxon>
        <taxon>Fungi incertae sedis</taxon>
        <taxon>Mucoromycota</taxon>
        <taxon>Mucoromycotina</taxon>
        <taxon>Mucoromycetes</taxon>
        <taxon>Mucorales</taxon>
        <taxon>Mucorineae</taxon>
        <taxon>Mucoraceae</taxon>
        <taxon>Mucor</taxon>
    </lineage>
</organism>
<dbReference type="PANTHER" id="PTHR12687:SF4">
    <property type="entry name" value="NUCLEOLAR COMPLEX PROTEIN 2 HOMOLOG"/>
    <property type="match status" value="1"/>
</dbReference>
<dbReference type="Pfam" id="PF03715">
    <property type="entry name" value="Noc2"/>
    <property type="match status" value="1"/>
</dbReference>
<feature type="compositionally biased region" description="Acidic residues" evidence="4">
    <location>
        <begin position="52"/>
        <end position="70"/>
    </location>
</feature>
<evidence type="ECO:0000256" key="2">
    <source>
        <dbReference type="ARBA" id="ARBA00005907"/>
    </source>
</evidence>
<dbReference type="GO" id="GO:0005654">
    <property type="term" value="C:nucleoplasm"/>
    <property type="evidence" value="ECO:0007669"/>
    <property type="project" value="TreeGrafter"/>
</dbReference>
<name>A0A0C9MG73_9FUNG</name>
<evidence type="ECO:0000313" key="5">
    <source>
        <dbReference type="EMBL" id="GAN02117.1"/>
    </source>
</evidence>
<evidence type="ECO:0000256" key="1">
    <source>
        <dbReference type="ARBA" id="ARBA00004123"/>
    </source>
</evidence>